<protein>
    <submittedName>
        <fullName evidence="2">Uncharacterized protein</fullName>
    </submittedName>
</protein>
<dbReference type="Proteomes" id="UP000243459">
    <property type="component" value="Chromosome 1"/>
</dbReference>
<keyword evidence="3" id="KW-1185">Reference proteome</keyword>
<evidence type="ECO:0000256" key="1">
    <source>
        <dbReference type="SAM" id="Coils"/>
    </source>
</evidence>
<reference evidence="3" key="1">
    <citation type="journal article" date="2017" name="Nat. Commun.">
        <title>The asparagus genome sheds light on the origin and evolution of a young Y chromosome.</title>
        <authorList>
            <person name="Harkess A."/>
            <person name="Zhou J."/>
            <person name="Xu C."/>
            <person name="Bowers J.E."/>
            <person name="Van der Hulst R."/>
            <person name="Ayyampalayam S."/>
            <person name="Mercati F."/>
            <person name="Riccardi P."/>
            <person name="McKain M.R."/>
            <person name="Kakrana A."/>
            <person name="Tang H."/>
            <person name="Ray J."/>
            <person name="Groenendijk J."/>
            <person name="Arikit S."/>
            <person name="Mathioni S.M."/>
            <person name="Nakano M."/>
            <person name="Shan H."/>
            <person name="Telgmann-Rauber A."/>
            <person name="Kanno A."/>
            <person name="Yue Z."/>
            <person name="Chen H."/>
            <person name="Li W."/>
            <person name="Chen Y."/>
            <person name="Xu X."/>
            <person name="Zhang Y."/>
            <person name="Luo S."/>
            <person name="Chen H."/>
            <person name="Gao J."/>
            <person name="Mao Z."/>
            <person name="Pires J.C."/>
            <person name="Luo M."/>
            <person name="Kudrna D."/>
            <person name="Wing R.A."/>
            <person name="Meyers B.C."/>
            <person name="Yi K."/>
            <person name="Kong H."/>
            <person name="Lavrijsen P."/>
            <person name="Sunseri F."/>
            <person name="Falavigna A."/>
            <person name="Ye Y."/>
            <person name="Leebens-Mack J.H."/>
            <person name="Chen G."/>
        </authorList>
    </citation>
    <scope>NUCLEOTIDE SEQUENCE [LARGE SCALE GENOMIC DNA]</scope>
    <source>
        <strain evidence="3">cv. DH0086</strain>
    </source>
</reference>
<gene>
    <name evidence="2" type="ORF">A4U43_C01F2930</name>
</gene>
<evidence type="ECO:0000313" key="3">
    <source>
        <dbReference type="Proteomes" id="UP000243459"/>
    </source>
</evidence>
<dbReference type="Gramene" id="ONK79099">
    <property type="protein sequence ID" value="ONK79099"/>
    <property type="gene ID" value="A4U43_C01F2930"/>
</dbReference>
<dbReference type="EMBL" id="CM007381">
    <property type="protein sequence ID" value="ONK79099.1"/>
    <property type="molecule type" value="Genomic_DNA"/>
</dbReference>
<sequence length="67" mass="7205">MNKVEVTAAVLCAAAAGRCGGAGSRRNRKEELRPVERAAAILKELEEKCADADGKLRQMARRHGASR</sequence>
<keyword evidence="1" id="KW-0175">Coiled coil</keyword>
<proteinExistence type="predicted"/>
<organism evidence="2 3">
    <name type="scientific">Asparagus officinalis</name>
    <name type="common">Garden asparagus</name>
    <dbReference type="NCBI Taxonomy" id="4686"/>
    <lineage>
        <taxon>Eukaryota</taxon>
        <taxon>Viridiplantae</taxon>
        <taxon>Streptophyta</taxon>
        <taxon>Embryophyta</taxon>
        <taxon>Tracheophyta</taxon>
        <taxon>Spermatophyta</taxon>
        <taxon>Magnoliopsida</taxon>
        <taxon>Liliopsida</taxon>
        <taxon>Asparagales</taxon>
        <taxon>Asparagaceae</taxon>
        <taxon>Asparagoideae</taxon>
        <taxon>Asparagus</taxon>
    </lineage>
</organism>
<dbReference type="AlphaFoldDB" id="A0A5P1FQ30"/>
<name>A0A5P1FQ30_ASPOF</name>
<evidence type="ECO:0000313" key="2">
    <source>
        <dbReference type="EMBL" id="ONK79099.1"/>
    </source>
</evidence>
<accession>A0A5P1FQ30</accession>
<feature type="coiled-coil region" evidence="1">
    <location>
        <begin position="35"/>
        <end position="62"/>
    </location>
</feature>